<accession>A0A382WCR9</accession>
<dbReference type="AlphaFoldDB" id="A0A382WCR9"/>
<protein>
    <recommendedName>
        <fullName evidence="1">Peptidase M60 domain-containing protein</fullName>
    </recommendedName>
</protein>
<reference evidence="2" key="1">
    <citation type="submission" date="2018-05" db="EMBL/GenBank/DDBJ databases">
        <authorList>
            <person name="Lanie J.A."/>
            <person name="Ng W.-L."/>
            <person name="Kazmierczak K.M."/>
            <person name="Andrzejewski T.M."/>
            <person name="Davidsen T.M."/>
            <person name="Wayne K.J."/>
            <person name="Tettelin H."/>
            <person name="Glass J.I."/>
            <person name="Rusch D."/>
            <person name="Podicherti R."/>
            <person name="Tsui H.-C.T."/>
            <person name="Winkler M.E."/>
        </authorList>
    </citation>
    <scope>NUCLEOTIDE SEQUENCE</scope>
</reference>
<dbReference type="Pfam" id="PF17291">
    <property type="entry name" value="M60-like_N"/>
    <property type="match status" value="1"/>
</dbReference>
<evidence type="ECO:0000313" key="2">
    <source>
        <dbReference type="EMBL" id="SVD56434.1"/>
    </source>
</evidence>
<dbReference type="InterPro" id="IPR031161">
    <property type="entry name" value="Peptidase_M60_dom"/>
</dbReference>
<gene>
    <name evidence="2" type="ORF">METZ01_LOCUS409288</name>
</gene>
<feature type="non-terminal residue" evidence="2">
    <location>
        <position position="278"/>
    </location>
</feature>
<dbReference type="EMBL" id="UINC01158736">
    <property type="protein sequence ID" value="SVD56434.1"/>
    <property type="molecule type" value="Genomic_DNA"/>
</dbReference>
<name>A0A382WCR9_9ZZZZ</name>
<organism evidence="2">
    <name type="scientific">marine metagenome</name>
    <dbReference type="NCBI Taxonomy" id="408172"/>
    <lineage>
        <taxon>unclassified sequences</taxon>
        <taxon>metagenomes</taxon>
        <taxon>ecological metagenomes</taxon>
    </lineage>
</organism>
<dbReference type="PROSITE" id="PS51723">
    <property type="entry name" value="PEPTIDASE_M60"/>
    <property type="match status" value="1"/>
</dbReference>
<dbReference type="Gene3D" id="2.60.120.1250">
    <property type="entry name" value="Peptidase M60, enhancin-like domain 1"/>
    <property type="match status" value="1"/>
</dbReference>
<evidence type="ECO:0000259" key="1">
    <source>
        <dbReference type="PROSITE" id="PS51723"/>
    </source>
</evidence>
<proteinExistence type="predicted"/>
<feature type="non-terminal residue" evidence="2">
    <location>
        <position position="1"/>
    </location>
</feature>
<dbReference type="InterPro" id="IPR035423">
    <property type="entry name" value="M60-like_N"/>
</dbReference>
<feature type="domain" description="Peptidase M60" evidence="1">
    <location>
        <begin position="219"/>
        <end position="278"/>
    </location>
</feature>
<sequence>KRHLQGVPVGRAPDDTYTDFCSQNDCYTEEPDTGVDIPSLFVGGHPVNGASNGAEIALWVDSLSVQSPVLPATSSFLAATLEDFTAHINESLIQAPETLEAKLTDFIIGFNGDWAALSEPISAYLDVFSNAYDPLFAQASLRSPQTFDPSQTLAYFLQQWMLDSRFQGILDSTDSGFVFEDSKIWPGPVSADAPRVSGSVQVVANYMTDPAIRMSGQETVIRPTGYYAPPGELITLTVPFEAVTDNLKIRIGIHRADMEAGLWSEFNRFPRISSLYDI</sequence>